<dbReference type="Gene3D" id="2.60.40.10">
    <property type="entry name" value="Immunoglobulins"/>
    <property type="match status" value="1"/>
</dbReference>
<dbReference type="PANTHER" id="PTHR37833">
    <property type="entry name" value="LIPOPROTEIN-RELATED"/>
    <property type="match status" value="1"/>
</dbReference>
<dbReference type="PANTHER" id="PTHR37833:SF1">
    <property type="entry name" value="SIGNAL PEPTIDE PROTEIN"/>
    <property type="match status" value="1"/>
</dbReference>
<protein>
    <submittedName>
        <fullName evidence="2">DUF1573 domain-containing protein</fullName>
    </submittedName>
</protein>
<sequence length="237" mass="25895">MKVPLICWLTACLPLAAGTLKFDQTRKEVTVGNDDKTASVDYQFKNESDSDVLIEKYDAGCPCATVGVKDSKMAYKPGETGTIRISFDLGMVPGTMDKAVAIFLKGDPANHPSTTLNTHIVVPSLVEVEPKSLMWDLNGKPEPKTVTITMKHSEPIKIVSMSGADPRFTQELKTIEEGKKYEVVITPASTEKVGMGVVHLETDCKFERARSQRVFMVIRQPLPKTGTPAAAAPEKNQ</sequence>
<evidence type="ECO:0000256" key="1">
    <source>
        <dbReference type="SAM" id="SignalP"/>
    </source>
</evidence>
<dbReference type="Proteomes" id="UP001371305">
    <property type="component" value="Unassembled WGS sequence"/>
</dbReference>
<keyword evidence="3" id="KW-1185">Reference proteome</keyword>
<proteinExistence type="predicted"/>
<dbReference type="InterPro" id="IPR013783">
    <property type="entry name" value="Ig-like_fold"/>
</dbReference>
<keyword evidence="1" id="KW-0732">Signal</keyword>
<dbReference type="EMBL" id="JBBUKT010000007">
    <property type="protein sequence ID" value="MEK7952498.1"/>
    <property type="molecule type" value="Genomic_DNA"/>
</dbReference>
<dbReference type="RefSeq" id="WP_341406254.1">
    <property type="nucleotide sequence ID" value="NZ_JBBUKT010000007.1"/>
</dbReference>
<organism evidence="2 3">
    <name type="scientific">Luteolibacter soli</name>
    <dbReference type="NCBI Taxonomy" id="3135280"/>
    <lineage>
        <taxon>Bacteria</taxon>
        <taxon>Pseudomonadati</taxon>
        <taxon>Verrucomicrobiota</taxon>
        <taxon>Verrucomicrobiia</taxon>
        <taxon>Verrucomicrobiales</taxon>
        <taxon>Verrucomicrobiaceae</taxon>
        <taxon>Luteolibacter</taxon>
    </lineage>
</organism>
<feature type="chain" id="PRO_5046591895" evidence="1">
    <location>
        <begin position="18"/>
        <end position="237"/>
    </location>
</feature>
<accession>A0ABU9AXL2</accession>
<reference evidence="2 3" key="1">
    <citation type="submission" date="2024-04" db="EMBL/GenBank/DDBJ databases">
        <title>Luteolibacter sp. isolated from soil.</title>
        <authorList>
            <person name="An J."/>
        </authorList>
    </citation>
    <scope>NUCLEOTIDE SEQUENCE [LARGE SCALE GENOMIC DNA]</scope>
    <source>
        <strain evidence="2 3">Y139</strain>
    </source>
</reference>
<dbReference type="InterPro" id="IPR011467">
    <property type="entry name" value="DUF1573"/>
</dbReference>
<name>A0ABU9AXL2_9BACT</name>
<feature type="signal peptide" evidence="1">
    <location>
        <begin position="1"/>
        <end position="17"/>
    </location>
</feature>
<evidence type="ECO:0000313" key="2">
    <source>
        <dbReference type="EMBL" id="MEK7952498.1"/>
    </source>
</evidence>
<gene>
    <name evidence="2" type="ORF">WKV53_18440</name>
</gene>
<evidence type="ECO:0000313" key="3">
    <source>
        <dbReference type="Proteomes" id="UP001371305"/>
    </source>
</evidence>
<dbReference type="Pfam" id="PF07610">
    <property type="entry name" value="DUF1573"/>
    <property type="match status" value="1"/>
</dbReference>
<comment type="caution">
    <text evidence="2">The sequence shown here is derived from an EMBL/GenBank/DDBJ whole genome shotgun (WGS) entry which is preliminary data.</text>
</comment>